<protein>
    <submittedName>
        <fullName evidence="3">CapA family protein</fullName>
    </submittedName>
</protein>
<evidence type="ECO:0000256" key="1">
    <source>
        <dbReference type="ARBA" id="ARBA00005662"/>
    </source>
</evidence>
<organism evidence="3 4">
    <name type="scientific">Butyricimonas virosa</name>
    <dbReference type="NCBI Taxonomy" id="544645"/>
    <lineage>
        <taxon>Bacteria</taxon>
        <taxon>Pseudomonadati</taxon>
        <taxon>Bacteroidota</taxon>
        <taxon>Bacteroidia</taxon>
        <taxon>Bacteroidales</taxon>
        <taxon>Odoribacteraceae</taxon>
        <taxon>Butyricimonas</taxon>
    </lineage>
</organism>
<dbReference type="InterPro" id="IPR052169">
    <property type="entry name" value="CW_Biosynth-Accessory"/>
</dbReference>
<dbReference type="AlphaFoldDB" id="A0A412X0I0"/>
<dbReference type="Gene3D" id="3.60.21.10">
    <property type="match status" value="1"/>
</dbReference>
<comment type="similarity">
    <text evidence="1">Belongs to the CapA family.</text>
</comment>
<dbReference type="SMART" id="SM00854">
    <property type="entry name" value="PGA_cap"/>
    <property type="match status" value="1"/>
</dbReference>
<dbReference type="PROSITE" id="PS51257">
    <property type="entry name" value="PROKAR_LIPOPROTEIN"/>
    <property type="match status" value="1"/>
</dbReference>
<dbReference type="Pfam" id="PF09587">
    <property type="entry name" value="PGA_cap"/>
    <property type="match status" value="1"/>
</dbReference>
<proteinExistence type="inferred from homology"/>
<evidence type="ECO:0000313" key="4">
    <source>
        <dbReference type="Proteomes" id="UP000283589"/>
    </source>
</evidence>
<feature type="domain" description="Capsule synthesis protein CapA" evidence="2">
    <location>
        <begin position="42"/>
        <end position="288"/>
    </location>
</feature>
<dbReference type="InterPro" id="IPR029052">
    <property type="entry name" value="Metallo-depent_PP-like"/>
</dbReference>
<name>A0A412X0I0_9BACT</name>
<evidence type="ECO:0000313" key="3">
    <source>
        <dbReference type="EMBL" id="RGV33768.1"/>
    </source>
</evidence>
<dbReference type="RefSeq" id="WP_118260421.1">
    <property type="nucleotide sequence ID" value="NZ_CALBWO010000071.1"/>
</dbReference>
<dbReference type="PANTHER" id="PTHR33393:SF12">
    <property type="entry name" value="CAPSULE BIOSYNTHESIS PROTEIN CAPA"/>
    <property type="match status" value="1"/>
</dbReference>
<reference evidence="3 4" key="1">
    <citation type="submission" date="2018-08" db="EMBL/GenBank/DDBJ databases">
        <title>A genome reference for cultivated species of the human gut microbiota.</title>
        <authorList>
            <person name="Zou Y."/>
            <person name="Xue W."/>
            <person name="Luo G."/>
        </authorList>
    </citation>
    <scope>NUCLEOTIDE SEQUENCE [LARGE SCALE GENOMIC DNA]</scope>
    <source>
        <strain evidence="3 4">AF14-49</strain>
    </source>
</reference>
<gene>
    <name evidence="3" type="ORF">DWW18_10230</name>
</gene>
<sequence>MHYNRILLFCIVFLLFTSCKEKKSPVQTDYSLEFPHPSQTLTLLFCGDIIQHLPQIYSAHEPSEKDYKYQKCFKYIAPYWADADFVIANLETTLGNKDFSGYPRFCSPWQIARDLHQLGVTTFVTANNHSCDQLGKGITNTIYYLDSLGIPHTGTFTDTLNYKKRHPLYLQKDGFKIALLNYTYGTNGLPVPKGFVVQHIDTTAIKQDIQLARRDTATNIIAFMHWGYEYHNFPNKEQRALSKWLHEQGADMVIGSHPHVVQPIEYYTSNKDTLGVTVFSLGNFISNQSQQGTEGGICIRVTLTKPQNHPVRYQMEPIKFYMYRPYEEGRRRYYVVPENLADSIMKDFHLTKSKNFFKKTDTILKSTKTFSF</sequence>
<accession>A0A412X0I0</accession>
<dbReference type="InterPro" id="IPR019079">
    <property type="entry name" value="Capsule_synth_CapA"/>
</dbReference>
<dbReference type="CDD" id="cd07381">
    <property type="entry name" value="MPP_CapA"/>
    <property type="match status" value="1"/>
</dbReference>
<comment type="caution">
    <text evidence="3">The sequence shown here is derived from an EMBL/GenBank/DDBJ whole genome shotgun (WGS) entry which is preliminary data.</text>
</comment>
<dbReference type="SUPFAM" id="SSF56300">
    <property type="entry name" value="Metallo-dependent phosphatases"/>
    <property type="match status" value="1"/>
</dbReference>
<dbReference type="STRING" id="1121130.GCA_000519105_01575"/>
<dbReference type="Proteomes" id="UP000283589">
    <property type="component" value="Unassembled WGS sequence"/>
</dbReference>
<evidence type="ECO:0000259" key="2">
    <source>
        <dbReference type="SMART" id="SM00854"/>
    </source>
</evidence>
<dbReference type="PANTHER" id="PTHR33393">
    <property type="entry name" value="POLYGLUTAMINE SYNTHESIS ACCESSORY PROTEIN RV0574C-RELATED"/>
    <property type="match status" value="1"/>
</dbReference>
<dbReference type="EMBL" id="QRZA01000011">
    <property type="protein sequence ID" value="RGV33768.1"/>
    <property type="molecule type" value="Genomic_DNA"/>
</dbReference>